<protein>
    <recommendedName>
        <fullName evidence="3">DUF1598 domain-containing protein</fullName>
    </recommendedName>
</protein>
<sequence>MYRIFHAATIAAVLAAGCFLGDRVAWSQAATTVQLPQFGIAIDAEGVLSMEMHRDPGGRLRTLRLAEARAAMPADLMAAADLRKVSLVKLEKALRAELAAGREPDAVMKHLAGLLRVQYVFFYPETNDIVIAGPAEGWVDDGLGRAVGATTGQPVLQLEDLATALRAFPAGGREGVWIGCSIDPDAEGLARLQAFQRTVPRFIAERDRAQAAQRMTQGTREALGMGKIRVFGVSDKTHFARVMIEADYRMKMIGIGLEPPPVRMTTFIDALSGAQHSALQRWWFTPQYDCVRMTADGLALELLGQGVQLQCETNLIGADGSLTPRGARPDKASELFTLAFTRKYPEIAQASPVYAQFRNLIDLSVAAAFLRKQDYYGKADWNPGVLVEEASLPTETLAPPQTVPCVVNSLWKGSRAFTAAGGGVSLRPELALEPDRVAADERGLLARQYHALAPAPVDRWWWD</sequence>
<dbReference type="InterPro" id="IPR011487">
    <property type="entry name" value="DUF1598"/>
</dbReference>
<evidence type="ECO:0000313" key="1">
    <source>
        <dbReference type="EMBL" id="QDU96895.1"/>
    </source>
</evidence>
<name>A0A518DYM1_9BACT</name>
<organism evidence="1 2">
    <name type="scientific">Lignipirellula cremea</name>
    <dbReference type="NCBI Taxonomy" id="2528010"/>
    <lineage>
        <taxon>Bacteria</taxon>
        <taxon>Pseudomonadati</taxon>
        <taxon>Planctomycetota</taxon>
        <taxon>Planctomycetia</taxon>
        <taxon>Pirellulales</taxon>
        <taxon>Pirellulaceae</taxon>
        <taxon>Lignipirellula</taxon>
    </lineage>
</organism>
<dbReference type="PROSITE" id="PS51257">
    <property type="entry name" value="PROKAR_LIPOPROTEIN"/>
    <property type="match status" value="1"/>
</dbReference>
<proteinExistence type="predicted"/>
<keyword evidence="2" id="KW-1185">Reference proteome</keyword>
<dbReference type="OrthoDB" id="233246at2"/>
<dbReference type="EMBL" id="CP036433">
    <property type="protein sequence ID" value="QDU96895.1"/>
    <property type="molecule type" value="Genomic_DNA"/>
</dbReference>
<evidence type="ECO:0008006" key="3">
    <source>
        <dbReference type="Google" id="ProtNLM"/>
    </source>
</evidence>
<accession>A0A518DYM1</accession>
<dbReference type="Pfam" id="PF07643">
    <property type="entry name" value="DUF1598"/>
    <property type="match status" value="1"/>
</dbReference>
<reference evidence="1 2" key="1">
    <citation type="submission" date="2019-02" db="EMBL/GenBank/DDBJ databases">
        <title>Deep-cultivation of Planctomycetes and their phenomic and genomic characterization uncovers novel biology.</title>
        <authorList>
            <person name="Wiegand S."/>
            <person name="Jogler M."/>
            <person name="Boedeker C."/>
            <person name="Pinto D."/>
            <person name="Vollmers J."/>
            <person name="Rivas-Marin E."/>
            <person name="Kohn T."/>
            <person name="Peeters S.H."/>
            <person name="Heuer A."/>
            <person name="Rast P."/>
            <person name="Oberbeckmann S."/>
            <person name="Bunk B."/>
            <person name="Jeske O."/>
            <person name="Meyerdierks A."/>
            <person name="Storesund J.E."/>
            <person name="Kallscheuer N."/>
            <person name="Luecker S."/>
            <person name="Lage O.M."/>
            <person name="Pohl T."/>
            <person name="Merkel B.J."/>
            <person name="Hornburger P."/>
            <person name="Mueller R.-W."/>
            <person name="Bruemmer F."/>
            <person name="Labrenz M."/>
            <person name="Spormann A.M."/>
            <person name="Op den Camp H."/>
            <person name="Overmann J."/>
            <person name="Amann R."/>
            <person name="Jetten M.S.M."/>
            <person name="Mascher T."/>
            <person name="Medema M.H."/>
            <person name="Devos D.P."/>
            <person name="Kaster A.-K."/>
            <person name="Ovreas L."/>
            <person name="Rohde M."/>
            <person name="Galperin M.Y."/>
            <person name="Jogler C."/>
        </authorList>
    </citation>
    <scope>NUCLEOTIDE SEQUENCE [LARGE SCALE GENOMIC DNA]</scope>
    <source>
        <strain evidence="1 2">Pla85_3_4</strain>
    </source>
</reference>
<evidence type="ECO:0000313" key="2">
    <source>
        <dbReference type="Proteomes" id="UP000317648"/>
    </source>
</evidence>
<dbReference type="Proteomes" id="UP000317648">
    <property type="component" value="Chromosome"/>
</dbReference>
<dbReference type="RefSeq" id="WP_145055590.1">
    <property type="nucleotide sequence ID" value="NZ_CP036433.1"/>
</dbReference>
<dbReference type="AlphaFoldDB" id="A0A518DYM1"/>
<gene>
    <name evidence="1" type="ORF">Pla8534_47170</name>
</gene>
<dbReference type="KEGG" id="lcre:Pla8534_47170"/>